<accession>A0A5C7GLT1</accession>
<evidence type="ECO:0000313" key="2">
    <source>
        <dbReference type="EMBL" id="TXG38861.1"/>
    </source>
</evidence>
<gene>
    <name evidence="2" type="ORF">FUA22_02940</name>
</gene>
<sequence length="279" mass="32798">MGLINKMSKTNFKKLIAFLEYKMRTKKQQLLNTVVKHQMANFKSIPIIIISFNQLLYLEKLVSFLLNKEYTNIIIVDNNSSYKPLLEYFKNIENKVTLYRLKTNDGHLALWKNTTIFNTHCKGYYAVTDADVVPLNECPDDFMKYFRKLLDKAWLCTKVGFSLKIDDVPDTNPNKKHVLEWESKFWTTKINSLAYKAEIDTTFALYRPGYQYKLKDFTKAWRTDYPMQAIHGGWYLDVDNLTEEQAYYINTANQSASWNIDSKGVLVNIKHKPLYKDES</sequence>
<dbReference type="InterPro" id="IPR001173">
    <property type="entry name" value="Glyco_trans_2-like"/>
</dbReference>
<name>A0A5C7GLT1_9FLAO</name>
<protein>
    <submittedName>
        <fullName evidence="2">Glycosyltransferase family 2 protein</fullName>
    </submittedName>
</protein>
<reference evidence="2 3" key="1">
    <citation type="submission" date="2019-08" db="EMBL/GenBank/DDBJ databases">
        <title>Seonamhaeicola sediminis sp. nov., isolated from marine sediment.</title>
        <authorList>
            <person name="Cao W.R."/>
        </authorList>
    </citation>
    <scope>NUCLEOTIDE SEQUENCE [LARGE SCALE GENOMIC DNA]</scope>
    <source>
        <strain evidence="2 3">1505</strain>
    </source>
</reference>
<dbReference type="SUPFAM" id="SSF53448">
    <property type="entry name" value="Nucleotide-diphospho-sugar transferases"/>
    <property type="match status" value="1"/>
</dbReference>
<comment type="caution">
    <text evidence="2">The sequence shown here is derived from an EMBL/GenBank/DDBJ whole genome shotgun (WGS) entry which is preliminary data.</text>
</comment>
<dbReference type="AlphaFoldDB" id="A0A5C7GLT1"/>
<dbReference type="CDD" id="cd00761">
    <property type="entry name" value="Glyco_tranf_GTA_type"/>
    <property type="match status" value="1"/>
</dbReference>
<dbReference type="GO" id="GO:0016740">
    <property type="term" value="F:transferase activity"/>
    <property type="evidence" value="ECO:0007669"/>
    <property type="project" value="UniProtKB-KW"/>
</dbReference>
<keyword evidence="2" id="KW-0808">Transferase</keyword>
<dbReference type="Gene3D" id="3.90.550.10">
    <property type="entry name" value="Spore Coat Polysaccharide Biosynthesis Protein SpsA, Chain A"/>
    <property type="match status" value="1"/>
</dbReference>
<dbReference type="Pfam" id="PF00535">
    <property type="entry name" value="Glycos_transf_2"/>
    <property type="match status" value="1"/>
</dbReference>
<proteinExistence type="predicted"/>
<keyword evidence="3" id="KW-1185">Reference proteome</keyword>
<organism evidence="2 3">
    <name type="scientific">Seonamhaeicola maritimus</name>
    <dbReference type="NCBI Taxonomy" id="2591822"/>
    <lineage>
        <taxon>Bacteria</taxon>
        <taxon>Pseudomonadati</taxon>
        <taxon>Bacteroidota</taxon>
        <taxon>Flavobacteriia</taxon>
        <taxon>Flavobacteriales</taxon>
        <taxon>Flavobacteriaceae</taxon>
    </lineage>
</organism>
<feature type="domain" description="Glycosyltransferase 2-like" evidence="1">
    <location>
        <begin position="47"/>
        <end position="188"/>
    </location>
</feature>
<evidence type="ECO:0000313" key="3">
    <source>
        <dbReference type="Proteomes" id="UP000321080"/>
    </source>
</evidence>
<dbReference type="InterPro" id="IPR029044">
    <property type="entry name" value="Nucleotide-diphossugar_trans"/>
</dbReference>
<evidence type="ECO:0000259" key="1">
    <source>
        <dbReference type="Pfam" id="PF00535"/>
    </source>
</evidence>
<dbReference type="Proteomes" id="UP000321080">
    <property type="component" value="Unassembled WGS sequence"/>
</dbReference>
<dbReference type="OrthoDB" id="1666251at2"/>
<dbReference type="EMBL" id="VRKQ01000008">
    <property type="protein sequence ID" value="TXG38861.1"/>
    <property type="molecule type" value="Genomic_DNA"/>
</dbReference>